<dbReference type="RefSeq" id="WP_013659840.1">
    <property type="nucleotide sequence ID" value="NC_015276.1"/>
</dbReference>
<accession>F2K185</accession>
<dbReference type="HOGENOM" id="CLU_2479695_0_0_6"/>
<evidence type="ECO:0000313" key="2">
    <source>
        <dbReference type="Proteomes" id="UP000001062"/>
    </source>
</evidence>
<evidence type="ECO:0000313" key="1">
    <source>
        <dbReference type="EMBL" id="ADZ89935.1"/>
    </source>
</evidence>
<dbReference type="AlphaFoldDB" id="F2K185"/>
<dbReference type="KEGG" id="mme:Marme_0651"/>
<dbReference type="InterPro" id="IPR014987">
    <property type="entry name" value="UPF_YfcL"/>
</dbReference>
<organism evidence="1 2">
    <name type="scientific">Marinomonas mediterranea (strain ATCC 700492 / JCM 21426 / NBRC 103028 / MMB-1)</name>
    <dbReference type="NCBI Taxonomy" id="717774"/>
    <lineage>
        <taxon>Bacteria</taxon>
        <taxon>Pseudomonadati</taxon>
        <taxon>Pseudomonadota</taxon>
        <taxon>Gammaproteobacteria</taxon>
        <taxon>Oceanospirillales</taxon>
        <taxon>Oceanospirillaceae</taxon>
        <taxon>Marinomonas</taxon>
    </lineage>
</organism>
<reference evidence="1 2" key="1">
    <citation type="journal article" date="2012" name="Stand. Genomic Sci.">
        <title>Complete genome sequence of the melanogenic marine bacterium Marinomonas mediterranea type strain (MMB-1(T)).</title>
        <authorList>
            <person name="Lucas-Elio P."/>
            <person name="Goodwin L."/>
            <person name="Woyke T."/>
            <person name="Pitluck S."/>
            <person name="Nolan M."/>
            <person name="Kyrpides N.C."/>
            <person name="Detter J.C."/>
            <person name="Copeland A."/>
            <person name="Teshima H."/>
            <person name="Bruce D."/>
            <person name="Detter C."/>
            <person name="Tapia R."/>
            <person name="Han S."/>
            <person name="Land M.L."/>
            <person name="Ivanova N."/>
            <person name="Mikhailova N."/>
            <person name="Johnston A.W."/>
            <person name="Sanchez-Amat A."/>
        </authorList>
    </citation>
    <scope>NUCLEOTIDE SEQUENCE [LARGE SCALE GENOMIC DNA]</scope>
    <source>
        <strain evidence="2">ATCC 700492 / JCM 21426 / NBRC 103028 / MMB-1</strain>
    </source>
</reference>
<dbReference type="OrthoDB" id="6120956at2"/>
<evidence type="ECO:0008006" key="3">
    <source>
        <dbReference type="Google" id="ProtNLM"/>
    </source>
</evidence>
<keyword evidence="2" id="KW-1185">Reference proteome</keyword>
<name>F2K185_MARM1</name>
<sequence>MTLNFSERADQLTDQLRIIEHESHDSDELFYCAYILGLLGLHSSVEGDGSLTFDQYFYNELQATISAENLTEEDRAAINTLWKKVTT</sequence>
<dbReference type="STRING" id="717774.Marme_0651"/>
<dbReference type="PATRIC" id="fig|717774.3.peg.675"/>
<protein>
    <recommendedName>
        <fullName evidence="3">YfcL protein</fullName>
    </recommendedName>
</protein>
<dbReference type="EMBL" id="CP002583">
    <property type="protein sequence ID" value="ADZ89935.1"/>
    <property type="molecule type" value="Genomic_DNA"/>
</dbReference>
<proteinExistence type="predicted"/>
<gene>
    <name evidence="1" type="ordered locus">Marme_0651</name>
</gene>
<dbReference type="Pfam" id="PF08891">
    <property type="entry name" value="YfcL"/>
    <property type="match status" value="1"/>
</dbReference>
<dbReference type="Proteomes" id="UP000001062">
    <property type="component" value="Chromosome"/>
</dbReference>